<feature type="compositionally biased region" description="Basic and acidic residues" evidence="1">
    <location>
        <begin position="25"/>
        <end position="43"/>
    </location>
</feature>
<dbReference type="PANTHER" id="PTHR34796">
    <property type="entry name" value="EXPRESSED PROTEIN"/>
    <property type="match status" value="1"/>
</dbReference>
<reference evidence="2" key="2">
    <citation type="journal article" date="2023" name="Int. J. Syst. Evol. Microbiol.">
        <title>Streptomyces marispadix sp. nov., isolated from marine beach sediment of the Northern Coast of Portugal.</title>
        <authorList>
            <person name="dos Santos J.D.N."/>
            <person name="Vitorino I.R."/>
            <person name="Kallscheuer N."/>
            <person name="Srivastava A."/>
            <person name="Krautwurst S."/>
            <person name="Marz M."/>
            <person name="Jogler C."/>
            <person name="Lobo Da Cunha A."/>
            <person name="Catita J."/>
            <person name="Goncalves H."/>
            <person name="Gonzalez I."/>
            <person name="Reyes F."/>
            <person name="Lage O.M."/>
        </authorList>
    </citation>
    <scope>NUCLEOTIDE SEQUENCE</scope>
    <source>
        <strain evidence="2">M600PL45_2</strain>
    </source>
</reference>
<dbReference type="PANTHER" id="PTHR34796:SF1">
    <property type="entry name" value="EXPRESSED PROTEIN"/>
    <property type="match status" value="1"/>
</dbReference>
<dbReference type="InterPro" id="IPR005500">
    <property type="entry name" value="DUF309"/>
</dbReference>
<protein>
    <submittedName>
        <fullName evidence="2">DUF309 domain-containing protein</fullName>
    </submittedName>
</protein>
<feature type="region of interest" description="Disordered" evidence="1">
    <location>
        <begin position="189"/>
        <end position="228"/>
    </location>
</feature>
<dbReference type="Proteomes" id="UP001166784">
    <property type="component" value="Unassembled WGS sequence"/>
</dbReference>
<dbReference type="RefSeq" id="WP_241057043.1">
    <property type="nucleotide sequence ID" value="NZ_JAKWJU010000002.1"/>
</dbReference>
<keyword evidence="3" id="KW-1185">Reference proteome</keyword>
<dbReference type="Gene3D" id="1.10.3450.10">
    <property type="entry name" value="TTHA0068-like"/>
    <property type="match status" value="1"/>
</dbReference>
<dbReference type="SUPFAM" id="SSF140663">
    <property type="entry name" value="TTHA0068-like"/>
    <property type="match status" value="1"/>
</dbReference>
<evidence type="ECO:0000256" key="1">
    <source>
        <dbReference type="SAM" id="MobiDB-lite"/>
    </source>
</evidence>
<evidence type="ECO:0000313" key="3">
    <source>
        <dbReference type="Proteomes" id="UP001166784"/>
    </source>
</evidence>
<comment type="caution">
    <text evidence="2">The sequence shown here is derived from an EMBL/GenBank/DDBJ whole genome shotgun (WGS) entry which is preliminary data.</text>
</comment>
<dbReference type="Pfam" id="PF03745">
    <property type="entry name" value="DUF309"/>
    <property type="match status" value="1"/>
</dbReference>
<proteinExistence type="predicted"/>
<sequence>MQESHEQQGGEAACWLDQVCEECGRVREDRSRPECEFCGHDPRGSAPSLPVAGAVRRRDRDPDGKARNARPRDGLGRPLPYGRQGVARQPEGVVRTPEATLTEAQRLLDDGMPFHAHEVLEDAWKSAPEAEAPLWKGLAQLAVGITHLARGNTKGGARLLLRGAGGIDAYRGEAPHGIDVAGLADWARSKAGSVQDAEEAEREDRPRRRKASGEAAERPAAPRLRATG</sequence>
<accession>A0ABS9SRZ0</accession>
<dbReference type="EMBL" id="JAKWJU010000002">
    <property type="protein sequence ID" value="MCH6159046.1"/>
    <property type="molecule type" value="Genomic_DNA"/>
</dbReference>
<feature type="region of interest" description="Disordered" evidence="1">
    <location>
        <begin position="25"/>
        <end position="93"/>
    </location>
</feature>
<feature type="compositionally biased region" description="Basic and acidic residues" evidence="1">
    <location>
        <begin position="202"/>
        <end position="217"/>
    </location>
</feature>
<name>A0ABS9SRZ0_9ACTN</name>
<gene>
    <name evidence="2" type="ORF">MMA15_01005</name>
</gene>
<reference evidence="2" key="1">
    <citation type="submission" date="2022-03" db="EMBL/GenBank/DDBJ databases">
        <authorList>
            <person name="Santos J.D.N."/>
            <person name="Kallscheuer N."/>
            <person name="Jogler C."/>
            <person name="Lage O.M."/>
        </authorList>
    </citation>
    <scope>NUCLEOTIDE SEQUENCE</scope>
    <source>
        <strain evidence="2">M600PL45_2</strain>
    </source>
</reference>
<evidence type="ECO:0000313" key="2">
    <source>
        <dbReference type="EMBL" id="MCH6159046.1"/>
    </source>
</evidence>
<feature type="compositionally biased region" description="Low complexity" evidence="1">
    <location>
        <begin position="218"/>
        <end position="228"/>
    </location>
</feature>
<organism evidence="2 3">
    <name type="scientific">Streptomyces marispadix</name>
    <dbReference type="NCBI Taxonomy" id="2922868"/>
    <lineage>
        <taxon>Bacteria</taxon>
        <taxon>Bacillati</taxon>
        <taxon>Actinomycetota</taxon>
        <taxon>Actinomycetes</taxon>
        <taxon>Kitasatosporales</taxon>
        <taxon>Streptomycetaceae</taxon>
        <taxon>Streptomyces</taxon>
    </lineage>
</organism>
<feature type="compositionally biased region" description="Basic and acidic residues" evidence="1">
    <location>
        <begin position="56"/>
        <end position="75"/>
    </location>
</feature>
<dbReference type="InterPro" id="IPR023203">
    <property type="entry name" value="TTHA0068_sf"/>
</dbReference>